<feature type="domain" description="N-acetyltransferase" evidence="1">
    <location>
        <begin position="64"/>
        <end position="212"/>
    </location>
</feature>
<keyword evidence="3" id="KW-1185">Reference proteome</keyword>
<dbReference type="Pfam" id="PF00583">
    <property type="entry name" value="Acetyltransf_1"/>
    <property type="match status" value="1"/>
</dbReference>
<dbReference type="InterPro" id="IPR016181">
    <property type="entry name" value="Acyl_CoA_acyltransferase"/>
</dbReference>
<dbReference type="InterPro" id="IPR000182">
    <property type="entry name" value="GNAT_dom"/>
</dbReference>
<sequence>MSVHVVPAEDTDMDRIFELACLAFGRDDHMWNAMWPKHWTEKGRKDGAERMRHSKNTDPNTVYLKAVNLTSGEIMGMAKWNFYVNGASPPSAEVSAHYWDDPRGKEYFDKVLPLFVARRNEAVQRTGGNVVSLDILAIDPAHQRKGVGDALVKWGVKKADELGLESVVESSPFGRGLYAKNGFVFQEDCKLEVPEFPDHPPPEFAWMTRPKQTT</sequence>
<comment type="caution">
    <text evidence="2">The sequence shown here is derived from an EMBL/GenBank/DDBJ whole genome shotgun (WGS) entry which is preliminary data.</text>
</comment>
<dbReference type="EMBL" id="CAVMBE010000010">
    <property type="protein sequence ID" value="CAK3896487.1"/>
    <property type="molecule type" value="Genomic_DNA"/>
</dbReference>
<protein>
    <submittedName>
        <fullName evidence="2">GNAT family acetyltransferase like</fullName>
    </submittedName>
</protein>
<dbReference type="PANTHER" id="PTHR42791:SF14">
    <property type="entry name" value="N-ACETYLTRANSFERASE DOMAIN-CONTAINING PROTEIN"/>
    <property type="match status" value="1"/>
</dbReference>
<reference evidence="2" key="1">
    <citation type="submission" date="2023-11" db="EMBL/GenBank/DDBJ databases">
        <authorList>
            <person name="Alioto T."/>
            <person name="Alioto T."/>
            <person name="Gomez Garrido J."/>
        </authorList>
    </citation>
    <scope>NUCLEOTIDE SEQUENCE</scope>
</reference>
<proteinExistence type="predicted"/>
<dbReference type="CDD" id="cd04301">
    <property type="entry name" value="NAT_SF"/>
    <property type="match status" value="1"/>
</dbReference>
<gene>
    <name evidence="2" type="ORF">LECACI_7A002387</name>
</gene>
<dbReference type="AlphaFoldDB" id="A0AAI8YUT8"/>
<accession>A0AAI8YUT8</accession>
<dbReference type="Gene3D" id="3.40.630.30">
    <property type="match status" value="1"/>
</dbReference>
<evidence type="ECO:0000313" key="3">
    <source>
        <dbReference type="Proteomes" id="UP001296104"/>
    </source>
</evidence>
<evidence type="ECO:0000313" key="2">
    <source>
        <dbReference type="EMBL" id="CAK3896487.1"/>
    </source>
</evidence>
<dbReference type="GO" id="GO:0016747">
    <property type="term" value="F:acyltransferase activity, transferring groups other than amino-acyl groups"/>
    <property type="evidence" value="ECO:0007669"/>
    <property type="project" value="InterPro"/>
</dbReference>
<dbReference type="PROSITE" id="PS51186">
    <property type="entry name" value="GNAT"/>
    <property type="match status" value="1"/>
</dbReference>
<name>A0AAI8YUT8_9PEZI</name>
<dbReference type="Proteomes" id="UP001296104">
    <property type="component" value="Unassembled WGS sequence"/>
</dbReference>
<dbReference type="SUPFAM" id="SSF55729">
    <property type="entry name" value="Acyl-CoA N-acyltransferases (Nat)"/>
    <property type="match status" value="1"/>
</dbReference>
<evidence type="ECO:0000259" key="1">
    <source>
        <dbReference type="PROSITE" id="PS51186"/>
    </source>
</evidence>
<organism evidence="2 3">
    <name type="scientific">Lecanosticta acicola</name>
    <dbReference type="NCBI Taxonomy" id="111012"/>
    <lineage>
        <taxon>Eukaryota</taxon>
        <taxon>Fungi</taxon>
        <taxon>Dikarya</taxon>
        <taxon>Ascomycota</taxon>
        <taxon>Pezizomycotina</taxon>
        <taxon>Dothideomycetes</taxon>
        <taxon>Dothideomycetidae</taxon>
        <taxon>Mycosphaerellales</taxon>
        <taxon>Mycosphaerellaceae</taxon>
        <taxon>Lecanosticta</taxon>
    </lineage>
</organism>
<dbReference type="PANTHER" id="PTHR42791">
    <property type="entry name" value="GNAT FAMILY ACETYLTRANSFERASE"/>
    <property type="match status" value="1"/>
</dbReference>
<dbReference type="InterPro" id="IPR052523">
    <property type="entry name" value="Trichothecene_AcTrans"/>
</dbReference>